<feature type="domain" description="Cupin type-2" evidence="1">
    <location>
        <begin position="43"/>
        <end position="108"/>
    </location>
</feature>
<dbReference type="OrthoDB" id="9798709at2"/>
<gene>
    <name evidence="2" type="ORF">FHY64_03885</name>
</gene>
<dbReference type="InterPro" id="IPR014710">
    <property type="entry name" value="RmlC-like_jellyroll"/>
</dbReference>
<dbReference type="Proteomes" id="UP000314011">
    <property type="component" value="Unassembled WGS sequence"/>
</dbReference>
<dbReference type="EMBL" id="VFFF01000001">
    <property type="protein sequence ID" value="TNY34305.1"/>
    <property type="molecule type" value="Genomic_DNA"/>
</dbReference>
<dbReference type="InterPro" id="IPR011051">
    <property type="entry name" value="RmlC_Cupin_sf"/>
</dbReference>
<evidence type="ECO:0000259" key="1">
    <source>
        <dbReference type="Pfam" id="PF07883"/>
    </source>
</evidence>
<proteinExistence type="predicted"/>
<reference evidence="2 3" key="1">
    <citation type="submission" date="2019-06" db="EMBL/GenBank/DDBJ databases">
        <title>Genome of new Rhodobacteraceae sp. SM1903.</title>
        <authorList>
            <person name="Ren X."/>
        </authorList>
    </citation>
    <scope>NUCLEOTIDE SEQUENCE [LARGE SCALE GENOMIC DNA]</scope>
    <source>
        <strain evidence="2 3">SM1903</strain>
    </source>
</reference>
<accession>A0A5C5GHQ5</accession>
<sequence length="160" mass="16957">MINTSRSPQMSDRPRTFNVLNILMKFHAFPGDSMNKFCLVEALVPVGAGAPPNHHAGETEAFYVLDGQIGFMVEGEEILAGPGDYVAIPDGAVHAFQAVGDGPARILILNAPGHMHETFFTGIGTELLDGQTTLPEPAAPDIPMVMAKAQESGMTMVVPA</sequence>
<organism evidence="2 3">
    <name type="scientific">Pelagovum pacificum</name>
    <dbReference type="NCBI Taxonomy" id="2588711"/>
    <lineage>
        <taxon>Bacteria</taxon>
        <taxon>Pseudomonadati</taxon>
        <taxon>Pseudomonadota</taxon>
        <taxon>Alphaproteobacteria</taxon>
        <taxon>Rhodobacterales</taxon>
        <taxon>Paracoccaceae</taxon>
        <taxon>Pelagovum</taxon>
    </lineage>
</organism>
<dbReference type="AlphaFoldDB" id="A0A5C5GHQ5"/>
<dbReference type="InterPro" id="IPR053146">
    <property type="entry name" value="QDO-like"/>
</dbReference>
<name>A0A5C5GHQ5_9RHOB</name>
<dbReference type="Pfam" id="PF07883">
    <property type="entry name" value="Cupin_2"/>
    <property type="match status" value="1"/>
</dbReference>
<dbReference type="InterPro" id="IPR013096">
    <property type="entry name" value="Cupin_2"/>
</dbReference>
<evidence type="ECO:0000313" key="2">
    <source>
        <dbReference type="EMBL" id="TNY34305.1"/>
    </source>
</evidence>
<dbReference type="PANTHER" id="PTHR36440">
    <property type="entry name" value="PUTATIVE (AFU_ORTHOLOGUE AFUA_8G07350)-RELATED"/>
    <property type="match status" value="1"/>
</dbReference>
<dbReference type="Gene3D" id="2.60.120.10">
    <property type="entry name" value="Jelly Rolls"/>
    <property type="match status" value="1"/>
</dbReference>
<dbReference type="PANTHER" id="PTHR36440:SF1">
    <property type="entry name" value="PUTATIVE (AFU_ORTHOLOGUE AFUA_8G07350)-RELATED"/>
    <property type="match status" value="1"/>
</dbReference>
<dbReference type="SUPFAM" id="SSF51182">
    <property type="entry name" value="RmlC-like cupins"/>
    <property type="match status" value="1"/>
</dbReference>
<comment type="caution">
    <text evidence="2">The sequence shown here is derived from an EMBL/GenBank/DDBJ whole genome shotgun (WGS) entry which is preliminary data.</text>
</comment>
<keyword evidence="3" id="KW-1185">Reference proteome</keyword>
<evidence type="ECO:0000313" key="3">
    <source>
        <dbReference type="Proteomes" id="UP000314011"/>
    </source>
</evidence>
<protein>
    <submittedName>
        <fullName evidence="2">Cupin domain-containing protein</fullName>
    </submittedName>
</protein>